<accession>A0ABS1F8T6</accession>
<dbReference type="InterPro" id="IPR036249">
    <property type="entry name" value="Thioredoxin-like_sf"/>
</dbReference>
<keyword evidence="3" id="KW-1015">Disulfide bond</keyword>
<sequence>MRPALPFLRSALLALPVAALALSAAVPAHAQSAGFDGNQKAAIEKIVRDYLMEHPEVILQAVDAMQERQKTAEAEQARKALVENRQELTRSPADPVIGNPQGDITVVEFFDYQCGYCKAVQADTQSLIKGDPKLRFVLKEFPILGPASVVASKAALASRGQGKYVEFHNALMAQRGQLDEAVIMRLAKSVGLDTDRLKKDMESPDVLKVIAANQALAEKLNIRGTPAFVFGDELVPGAIRLEDMKRLADAARAKG</sequence>
<evidence type="ECO:0000256" key="2">
    <source>
        <dbReference type="ARBA" id="ARBA00023002"/>
    </source>
</evidence>
<evidence type="ECO:0000313" key="7">
    <source>
        <dbReference type="EMBL" id="MBK1839844.1"/>
    </source>
</evidence>
<feature type="chain" id="PRO_5047328681" evidence="5">
    <location>
        <begin position="31"/>
        <end position="255"/>
    </location>
</feature>
<keyword evidence="2" id="KW-0560">Oxidoreductase</keyword>
<dbReference type="Pfam" id="PF18312">
    <property type="entry name" value="ScsC_N"/>
    <property type="match status" value="1"/>
</dbReference>
<evidence type="ECO:0000313" key="8">
    <source>
        <dbReference type="Proteomes" id="UP000652760"/>
    </source>
</evidence>
<dbReference type="SUPFAM" id="SSF52833">
    <property type="entry name" value="Thioredoxin-like"/>
    <property type="match status" value="1"/>
</dbReference>
<evidence type="ECO:0000256" key="1">
    <source>
        <dbReference type="ARBA" id="ARBA00022729"/>
    </source>
</evidence>
<dbReference type="PROSITE" id="PS51352">
    <property type="entry name" value="THIOREDOXIN_2"/>
    <property type="match status" value="1"/>
</dbReference>
<keyword evidence="4" id="KW-0676">Redox-active center</keyword>
<dbReference type="PANTHER" id="PTHR13887">
    <property type="entry name" value="GLUTATHIONE S-TRANSFERASE KAPPA"/>
    <property type="match status" value="1"/>
</dbReference>
<dbReference type="CDD" id="cd03023">
    <property type="entry name" value="DsbA_Com1_like"/>
    <property type="match status" value="1"/>
</dbReference>
<evidence type="ECO:0000256" key="3">
    <source>
        <dbReference type="ARBA" id="ARBA00023157"/>
    </source>
</evidence>
<keyword evidence="1 5" id="KW-0732">Signal</keyword>
<dbReference type="RefSeq" id="WP_200196015.1">
    <property type="nucleotide sequence ID" value="NZ_JAENHM010000059.1"/>
</dbReference>
<comment type="caution">
    <text evidence="7">The sequence shown here is derived from an EMBL/GenBank/DDBJ whole genome shotgun (WGS) entry which is preliminary data.</text>
</comment>
<dbReference type="Proteomes" id="UP000652760">
    <property type="component" value="Unassembled WGS sequence"/>
</dbReference>
<dbReference type="InterPro" id="IPR041205">
    <property type="entry name" value="ScsC_N"/>
</dbReference>
<feature type="signal peptide" evidence="5">
    <location>
        <begin position="1"/>
        <end position="30"/>
    </location>
</feature>
<dbReference type="EMBL" id="JAENHM010000059">
    <property type="protein sequence ID" value="MBK1839844.1"/>
    <property type="molecule type" value="Genomic_DNA"/>
</dbReference>
<feature type="domain" description="Thioredoxin" evidence="6">
    <location>
        <begin position="65"/>
        <end position="253"/>
    </location>
</feature>
<protein>
    <submittedName>
        <fullName evidence="7">DsbA family protein</fullName>
    </submittedName>
</protein>
<keyword evidence="8" id="KW-1185">Reference proteome</keyword>
<proteinExistence type="predicted"/>
<organism evidence="7 8">
    <name type="scientific">Azospirillum endophyticum</name>
    <dbReference type="NCBI Taxonomy" id="2800326"/>
    <lineage>
        <taxon>Bacteria</taxon>
        <taxon>Pseudomonadati</taxon>
        <taxon>Pseudomonadota</taxon>
        <taxon>Alphaproteobacteria</taxon>
        <taxon>Rhodospirillales</taxon>
        <taxon>Azospirillaceae</taxon>
        <taxon>Azospirillum</taxon>
    </lineage>
</organism>
<dbReference type="InterPro" id="IPR001853">
    <property type="entry name" value="DSBA-like_thioredoxin_dom"/>
</dbReference>
<dbReference type="Gene3D" id="3.40.30.10">
    <property type="entry name" value="Glutaredoxin"/>
    <property type="match status" value="1"/>
</dbReference>
<gene>
    <name evidence="7" type="ORF">JHL17_20765</name>
</gene>
<reference evidence="8" key="1">
    <citation type="submission" date="2021-01" db="EMBL/GenBank/DDBJ databases">
        <title>Genome public.</title>
        <authorList>
            <person name="Liu C."/>
            <person name="Sun Q."/>
        </authorList>
    </citation>
    <scope>NUCLEOTIDE SEQUENCE [LARGE SCALE GENOMIC DNA]</scope>
    <source>
        <strain evidence="8">YIM B02556</strain>
    </source>
</reference>
<evidence type="ECO:0000256" key="5">
    <source>
        <dbReference type="SAM" id="SignalP"/>
    </source>
</evidence>
<name>A0ABS1F8T6_9PROT</name>
<dbReference type="Pfam" id="PF01323">
    <property type="entry name" value="DSBA"/>
    <property type="match status" value="1"/>
</dbReference>
<evidence type="ECO:0000256" key="4">
    <source>
        <dbReference type="ARBA" id="ARBA00023284"/>
    </source>
</evidence>
<dbReference type="PANTHER" id="PTHR13887:SF14">
    <property type="entry name" value="DISULFIDE BOND FORMATION PROTEIN D"/>
    <property type="match status" value="1"/>
</dbReference>
<evidence type="ECO:0000259" key="6">
    <source>
        <dbReference type="PROSITE" id="PS51352"/>
    </source>
</evidence>
<dbReference type="InterPro" id="IPR013766">
    <property type="entry name" value="Thioredoxin_domain"/>
</dbReference>